<evidence type="ECO:0000256" key="1">
    <source>
        <dbReference type="ARBA" id="ARBA00022617"/>
    </source>
</evidence>
<evidence type="ECO:0000313" key="10">
    <source>
        <dbReference type="RefSeq" id="XP_008455814.3"/>
    </source>
</evidence>
<evidence type="ECO:0000256" key="8">
    <source>
        <dbReference type="SAM" id="Phobius"/>
    </source>
</evidence>
<dbReference type="GO" id="GO:0020037">
    <property type="term" value="F:heme binding"/>
    <property type="evidence" value="ECO:0007669"/>
    <property type="project" value="InterPro"/>
</dbReference>
<dbReference type="GeneID" id="103495915"/>
<evidence type="ECO:0000256" key="6">
    <source>
        <dbReference type="PIRSR" id="PIRSR602401-1"/>
    </source>
</evidence>
<proteinExistence type="inferred from homology"/>
<protein>
    <submittedName>
        <fullName evidence="10">Cytochrome P450 81Q32-like</fullName>
    </submittedName>
</protein>
<sequence length="560" mass="63065">MVSPDAIIEASEDTQSPDTYRKALENSGELLMHFISKRSVLLALHLYKTSSKKKQKTSETIMDILILSISLSLFSLLLALNFLLRPHRQNLPPTPFFRLPIIGHLHLIKHPLHRILHNLSKKYGHVFSLRFGSRLVVIISSPSVVQECFTKNDIILANRPLLGTGKHLAYNHTTMAVAPYGEHWRNLRRIGALELFSTSRINLFSRMREEEVKALMVRLCGSSSLEGFRAVEMESMLLDLMYNVIMRMMGGKKDCEEDEGKSKEFREMVTKIMAVGGASNPGDFIAIWNWIDPSGWKKKIMKLGQTMDVLLQDLVDGIRNENGEGNTMLHRLLHLQKIEPENHSDQIIKGLIQIILIAGVDTTAVTLEWALSHLLNNPDVLQKAKLEIDNVVGQERLVSEVDLPSLTYLQGIIFETLRLSPAAPLLVPHCSFEDCKIGGYDVPRDTIVIINAWAIHRDPNLWEDASSFKPERHTNPIGVESYKFLPFGLGRRACPGIGIAQKMANLTLATMIQCFEWEREGSSLVDMSEGEGLTMPKAQPLIAKCKPRPIMKAVFSVERV</sequence>
<keyword evidence="3 7" id="KW-0560">Oxidoreductase</keyword>
<accession>A0A1S3C312</accession>
<keyword evidence="2 6" id="KW-0479">Metal-binding</keyword>
<reference evidence="10" key="1">
    <citation type="submission" date="2025-08" db="UniProtKB">
        <authorList>
            <consortium name="RefSeq"/>
        </authorList>
    </citation>
    <scope>IDENTIFICATION</scope>
    <source>
        <tissue evidence="10">Stem</tissue>
    </source>
</reference>
<gene>
    <name evidence="10" type="primary">LOC103495915</name>
</gene>
<organism evidence="9 10">
    <name type="scientific">Cucumis melo</name>
    <name type="common">Muskmelon</name>
    <dbReference type="NCBI Taxonomy" id="3656"/>
    <lineage>
        <taxon>Eukaryota</taxon>
        <taxon>Viridiplantae</taxon>
        <taxon>Streptophyta</taxon>
        <taxon>Embryophyta</taxon>
        <taxon>Tracheophyta</taxon>
        <taxon>Spermatophyta</taxon>
        <taxon>Magnoliopsida</taxon>
        <taxon>eudicotyledons</taxon>
        <taxon>Gunneridae</taxon>
        <taxon>Pentapetalae</taxon>
        <taxon>rosids</taxon>
        <taxon>fabids</taxon>
        <taxon>Cucurbitales</taxon>
        <taxon>Cucurbitaceae</taxon>
        <taxon>Benincaseae</taxon>
        <taxon>Cucumis</taxon>
    </lineage>
</organism>
<dbReference type="PRINTS" id="PR00463">
    <property type="entry name" value="EP450I"/>
</dbReference>
<feature type="transmembrane region" description="Helical" evidence="8">
    <location>
        <begin position="60"/>
        <end position="84"/>
    </location>
</feature>
<evidence type="ECO:0000256" key="2">
    <source>
        <dbReference type="ARBA" id="ARBA00022723"/>
    </source>
</evidence>
<dbReference type="PANTHER" id="PTHR47947">
    <property type="entry name" value="CYTOCHROME P450 82C3-RELATED"/>
    <property type="match status" value="1"/>
</dbReference>
<dbReference type="InParanoid" id="A0A1S3C312"/>
<comment type="cofactor">
    <cofactor evidence="6">
        <name>heme</name>
        <dbReference type="ChEBI" id="CHEBI:30413"/>
    </cofactor>
</comment>
<keyword evidence="9" id="KW-1185">Reference proteome</keyword>
<dbReference type="CDD" id="cd20653">
    <property type="entry name" value="CYP81"/>
    <property type="match status" value="1"/>
</dbReference>
<dbReference type="GO" id="GO:0005506">
    <property type="term" value="F:iron ion binding"/>
    <property type="evidence" value="ECO:0007669"/>
    <property type="project" value="InterPro"/>
</dbReference>
<dbReference type="KEGG" id="cmo:103495915"/>
<feature type="binding site" description="axial binding residue" evidence="6">
    <location>
        <position position="494"/>
    </location>
    <ligand>
        <name>heme</name>
        <dbReference type="ChEBI" id="CHEBI:30413"/>
    </ligand>
    <ligandPart>
        <name>Fe</name>
        <dbReference type="ChEBI" id="CHEBI:18248"/>
    </ligandPart>
</feature>
<dbReference type="Gene3D" id="1.10.630.10">
    <property type="entry name" value="Cytochrome P450"/>
    <property type="match status" value="1"/>
</dbReference>
<keyword evidence="8" id="KW-0472">Membrane</keyword>
<dbReference type="RefSeq" id="XP_008455814.3">
    <property type="nucleotide sequence ID" value="XM_008457592.3"/>
</dbReference>
<dbReference type="SUPFAM" id="SSF48264">
    <property type="entry name" value="Cytochrome P450"/>
    <property type="match status" value="1"/>
</dbReference>
<dbReference type="InterPro" id="IPR017972">
    <property type="entry name" value="Cyt_P450_CS"/>
</dbReference>
<dbReference type="InterPro" id="IPR002401">
    <property type="entry name" value="Cyt_P450_E_grp-I"/>
</dbReference>
<evidence type="ECO:0000256" key="4">
    <source>
        <dbReference type="ARBA" id="ARBA00023004"/>
    </source>
</evidence>
<dbReference type="InterPro" id="IPR050651">
    <property type="entry name" value="Plant_Cytochrome_P450_Monoox"/>
</dbReference>
<keyword evidence="8" id="KW-0812">Transmembrane</keyword>
<keyword evidence="4 6" id="KW-0408">Iron</keyword>
<dbReference type="InterPro" id="IPR036396">
    <property type="entry name" value="Cyt_P450_sf"/>
</dbReference>
<dbReference type="eggNOG" id="KOG0156">
    <property type="taxonomic scope" value="Eukaryota"/>
</dbReference>
<evidence type="ECO:0000256" key="5">
    <source>
        <dbReference type="ARBA" id="ARBA00023033"/>
    </source>
</evidence>
<dbReference type="Proteomes" id="UP001652600">
    <property type="component" value="Chromosome 11"/>
</dbReference>
<dbReference type="PRINTS" id="PR00385">
    <property type="entry name" value="P450"/>
</dbReference>
<evidence type="ECO:0000256" key="3">
    <source>
        <dbReference type="ARBA" id="ARBA00023002"/>
    </source>
</evidence>
<dbReference type="GO" id="GO:0016020">
    <property type="term" value="C:membrane"/>
    <property type="evidence" value="ECO:0007669"/>
    <property type="project" value="UniProtKB-SubCell"/>
</dbReference>
<dbReference type="PANTHER" id="PTHR47947:SF57">
    <property type="entry name" value="CYTOCHROME P450 81F3-LIKE"/>
    <property type="match status" value="1"/>
</dbReference>
<dbReference type="InterPro" id="IPR001128">
    <property type="entry name" value="Cyt_P450"/>
</dbReference>
<keyword evidence="1 6" id="KW-0349">Heme</keyword>
<dbReference type="Pfam" id="PF00067">
    <property type="entry name" value="p450"/>
    <property type="match status" value="1"/>
</dbReference>
<keyword evidence="8" id="KW-1133">Transmembrane helix</keyword>
<dbReference type="PROSITE" id="PS00086">
    <property type="entry name" value="CYTOCHROME_P450"/>
    <property type="match status" value="1"/>
</dbReference>
<keyword evidence="5 7" id="KW-0503">Monooxygenase</keyword>
<evidence type="ECO:0000256" key="7">
    <source>
        <dbReference type="RuleBase" id="RU000461"/>
    </source>
</evidence>
<dbReference type="GO" id="GO:0004497">
    <property type="term" value="F:monooxygenase activity"/>
    <property type="evidence" value="ECO:0007669"/>
    <property type="project" value="UniProtKB-KW"/>
</dbReference>
<dbReference type="GO" id="GO:0016705">
    <property type="term" value="F:oxidoreductase activity, acting on paired donors, with incorporation or reduction of molecular oxygen"/>
    <property type="evidence" value="ECO:0007669"/>
    <property type="project" value="InterPro"/>
</dbReference>
<comment type="similarity">
    <text evidence="7">Belongs to the cytochrome P450 family.</text>
</comment>
<evidence type="ECO:0000313" key="9">
    <source>
        <dbReference type="Proteomes" id="UP001652600"/>
    </source>
</evidence>
<name>A0A1S3C312_CUCME</name>
<dbReference type="AlphaFoldDB" id="A0A1S3C312"/>